<name>A0A5J4VQ09_9EUKA</name>
<accession>A0A5J4VQ09</accession>
<comment type="caution">
    <text evidence="1">The sequence shown here is derived from an EMBL/GenBank/DDBJ whole genome shotgun (WGS) entry which is preliminary data.</text>
</comment>
<gene>
    <name evidence="1" type="ORF">EZS28_019788</name>
</gene>
<reference evidence="1 2" key="1">
    <citation type="submission" date="2019-03" db="EMBL/GenBank/DDBJ databases">
        <title>Single cell metagenomics reveals metabolic interactions within the superorganism composed of flagellate Streblomastix strix and complex community of Bacteroidetes bacteria on its surface.</title>
        <authorList>
            <person name="Treitli S.C."/>
            <person name="Kolisko M."/>
            <person name="Husnik F."/>
            <person name="Keeling P."/>
            <person name="Hampl V."/>
        </authorList>
    </citation>
    <scope>NUCLEOTIDE SEQUENCE [LARGE SCALE GENOMIC DNA]</scope>
    <source>
        <strain evidence="1">ST1C</strain>
    </source>
</reference>
<dbReference type="EMBL" id="SNRW01005636">
    <property type="protein sequence ID" value="KAA6384682.1"/>
    <property type="molecule type" value="Genomic_DNA"/>
</dbReference>
<evidence type="ECO:0000313" key="1">
    <source>
        <dbReference type="EMBL" id="KAA6384682.1"/>
    </source>
</evidence>
<organism evidence="1 2">
    <name type="scientific">Streblomastix strix</name>
    <dbReference type="NCBI Taxonomy" id="222440"/>
    <lineage>
        <taxon>Eukaryota</taxon>
        <taxon>Metamonada</taxon>
        <taxon>Preaxostyla</taxon>
        <taxon>Oxymonadida</taxon>
        <taxon>Streblomastigidae</taxon>
        <taxon>Streblomastix</taxon>
    </lineage>
</organism>
<protein>
    <submittedName>
        <fullName evidence="1">Uncharacterized protein</fullName>
    </submittedName>
</protein>
<dbReference type="AlphaFoldDB" id="A0A5J4VQ09"/>
<proteinExistence type="predicted"/>
<evidence type="ECO:0000313" key="2">
    <source>
        <dbReference type="Proteomes" id="UP000324800"/>
    </source>
</evidence>
<dbReference type="Proteomes" id="UP000324800">
    <property type="component" value="Unassembled WGS sequence"/>
</dbReference>
<sequence length="233" mass="27708">MRSARTWRQIHWTLTKQQRHQKKYYRKRQQQHGRSWLDSRGKKRHRLIFTLNILQKSKSQKLDNAQVQPQIWGREKKPRKHNNAQALLMLAFDQVLAELETKLLPQYRLLHGTLTQIVKRDWIATLKFNLCSFISMYDSTQMVNMMRALMDTTDQGYLLKTQKPTVMHLWYNNQMLKSLRALPQTERAHPASVDTLLTRIVVFSGELGQELKMLTSQQVIDLIRYKPEIMPPE</sequence>